<evidence type="ECO:0000313" key="3">
    <source>
        <dbReference type="Proteomes" id="UP000643207"/>
    </source>
</evidence>
<protein>
    <submittedName>
        <fullName evidence="2">DUF4123 domain-containing protein</fullName>
    </submittedName>
</protein>
<dbReference type="Pfam" id="PF13503">
    <property type="entry name" value="DUF4123"/>
    <property type="match status" value="1"/>
</dbReference>
<keyword evidence="3" id="KW-1185">Reference proteome</keyword>
<proteinExistence type="predicted"/>
<name>A0A9X0XF91_9BURK</name>
<dbReference type="EMBL" id="JAERRA010000001">
    <property type="protein sequence ID" value="MBL0718385.1"/>
    <property type="molecule type" value="Genomic_DNA"/>
</dbReference>
<reference evidence="2 3" key="1">
    <citation type="submission" date="2021-01" db="EMBL/GenBank/DDBJ databases">
        <title>Piscinibacter sp. Jin2 Genome sequencing and assembly.</title>
        <authorList>
            <person name="Kim I."/>
        </authorList>
    </citation>
    <scope>NUCLEOTIDE SEQUENCE [LARGE SCALE GENOMIC DNA]</scope>
    <source>
        <strain evidence="2 3">Jin2</strain>
    </source>
</reference>
<evidence type="ECO:0000259" key="1">
    <source>
        <dbReference type="Pfam" id="PF13503"/>
    </source>
</evidence>
<dbReference type="AlphaFoldDB" id="A0A9X0XF91"/>
<feature type="domain" description="DUF4123" evidence="1">
    <location>
        <begin position="32"/>
        <end position="147"/>
    </location>
</feature>
<accession>A0A9X0XF91</accession>
<dbReference type="RefSeq" id="WP_201823011.1">
    <property type="nucleotide sequence ID" value="NZ_JAERRA010000001.1"/>
</dbReference>
<dbReference type="InterPro" id="IPR025391">
    <property type="entry name" value="DUF4123"/>
</dbReference>
<organism evidence="2 3">
    <name type="scientific">Aquariibacter lacus</name>
    <dbReference type="NCBI Taxonomy" id="2801332"/>
    <lineage>
        <taxon>Bacteria</taxon>
        <taxon>Pseudomonadati</taxon>
        <taxon>Pseudomonadota</taxon>
        <taxon>Betaproteobacteria</taxon>
        <taxon>Burkholderiales</taxon>
        <taxon>Sphaerotilaceae</taxon>
        <taxon>Aquariibacter</taxon>
    </lineage>
</organism>
<evidence type="ECO:0000313" key="2">
    <source>
        <dbReference type="EMBL" id="MBL0718385.1"/>
    </source>
</evidence>
<comment type="caution">
    <text evidence="2">The sequence shown here is derived from an EMBL/GenBank/DDBJ whole genome shotgun (WGS) entry which is preliminary data.</text>
</comment>
<dbReference type="Proteomes" id="UP000643207">
    <property type="component" value="Unassembled WGS sequence"/>
</dbReference>
<gene>
    <name evidence="2" type="ORF">JI742_00640</name>
</gene>
<sequence length="187" mass="20126">MVTPSLQDAPGALSPAQLKASLWADERLRVHAVVMGSRVPDLPARLAAAEGLLHECLLPGALDPALRRQAPHLLTLAPDSPFSDWLLFEAAKGMGDWGVLVLSAQPRLTVRQHLRSLLKVVLPQGLRVDLDGMDPAVLDCLLTAADPGACQAVFGPVQAFVVPAPGEWRRYEAPLGSLRVTRQTRMP</sequence>